<keyword evidence="1" id="KW-0812">Transmembrane</keyword>
<evidence type="ECO:0000313" key="2">
    <source>
        <dbReference type="EMBL" id="JAU25076.1"/>
    </source>
</evidence>
<organism evidence="2">
    <name type="scientific">Noccaea caerulescens</name>
    <name type="common">Alpine penny-cress</name>
    <name type="synonym">Thlaspi caerulescens</name>
    <dbReference type="NCBI Taxonomy" id="107243"/>
    <lineage>
        <taxon>Eukaryota</taxon>
        <taxon>Viridiplantae</taxon>
        <taxon>Streptophyta</taxon>
        <taxon>Embryophyta</taxon>
        <taxon>Tracheophyta</taxon>
        <taxon>Spermatophyta</taxon>
        <taxon>Magnoliopsida</taxon>
        <taxon>eudicotyledons</taxon>
        <taxon>Gunneridae</taxon>
        <taxon>Pentapetalae</taxon>
        <taxon>rosids</taxon>
        <taxon>malvids</taxon>
        <taxon>Brassicales</taxon>
        <taxon>Brassicaceae</taxon>
        <taxon>Coluteocarpeae</taxon>
        <taxon>Noccaea</taxon>
    </lineage>
</organism>
<feature type="transmembrane region" description="Helical" evidence="1">
    <location>
        <begin position="178"/>
        <end position="198"/>
    </location>
</feature>
<keyword evidence="1" id="KW-1133">Transmembrane helix</keyword>
<dbReference type="PANTHER" id="PTHR31474:SF1">
    <property type="entry name" value="EXPRESSED PROTEIN"/>
    <property type="match status" value="1"/>
</dbReference>
<accession>A0A1J3E7L5</accession>
<dbReference type="EMBL" id="GEVI01007244">
    <property type="protein sequence ID" value="JAU25076.1"/>
    <property type="molecule type" value="Transcribed_RNA"/>
</dbReference>
<keyword evidence="1" id="KW-0472">Membrane</keyword>
<evidence type="ECO:0000256" key="1">
    <source>
        <dbReference type="SAM" id="Phobius"/>
    </source>
</evidence>
<dbReference type="AlphaFoldDB" id="A0A1J3E7L5"/>
<reference evidence="2" key="1">
    <citation type="submission" date="2016-07" db="EMBL/GenBank/DDBJ databases">
        <title>De novo transcriptome assembly of four accessions of the metal hyperaccumulator plant Noccaea caerulescens.</title>
        <authorList>
            <person name="Blande D."/>
            <person name="Halimaa P."/>
            <person name="Tervahauta A.I."/>
            <person name="Aarts M.G."/>
            <person name="Karenlampi S.O."/>
        </authorList>
    </citation>
    <scope>NUCLEOTIDE SEQUENCE</scope>
</reference>
<proteinExistence type="predicted"/>
<gene>
    <name evidence="2" type="ORF">GA_TR15248_c0_g1_i1_g.46835</name>
</gene>
<protein>
    <submittedName>
        <fullName evidence="2">Uncharacterized protein</fullName>
    </submittedName>
</protein>
<name>A0A1J3E7L5_NOCCA</name>
<sequence>MDKTQKSVVRYGEKIEKMPYLMHAGRVIFASAFIVSAWREYHGFGIAAEELRPKLGFFANQAKYIIGLGIVMKLFGGIFFIFNTYLGALLLLIYQAILSPILYDFYNRDYDKDHFNNFYTKFKAFVNETMSADDGVAMSLYNSMVNEEAQQKFCDQLNEIARLAISNPLFTPSEFNTLFMRFSKGVGMVAALVFFIAMKHKHDEMLKKPSKKHKTH</sequence>
<dbReference type="InterPro" id="IPR008637">
    <property type="entry name" value="HR_lesion"/>
</dbReference>
<dbReference type="PANTHER" id="PTHR31474">
    <property type="entry name" value="HR-LIKE LESION-INDUCER"/>
    <property type="match status" value="1"/>
</dbReference>
<dbReference type="Pfam" id="PF05514">
    <property type="entry name" value="HR_lesion"/>
    <property type="match status" value="1"/>
</dbReference>